<dbReference type="Proteomes" id="UP000499080">
    <property type="component" value="Unassembled WGS sequence"/>
</dbReference>
<proteinExistence type="predicted"/>
<keyword evidence="2" id="KW-1185">Reference proteome</keyword>
<evidence type="ECO:0000313" key="1">
    <source>
        <dbReference type="EMBL" id="GBL96715.1"/>
    </source>
</evidence>
<gene>
    <name evidence="1" type="ORF">AVEN_111851_1</name>
</gene>
<accession>A0A4Y2BYZ5</accession>
<comment type="caution">
    <text evidence="1">The sequence shown here is derived from an EMBL/GenBank/DDBJ whole genome shotgun (WGS) entry which is preliminary data.</text>
</comment>
<organism evidence="1 2">
    <name type="scientific">Araneus ventricosus</name>
    <name type="common">Orbweaver spider</name>
    <name type="synonym">Epeira ventricosa</name>
    <dbReference type="NCBI Taxonomy" id="182803"/>
    <lineage>
        <taxon>Eukaryota</taxon>
        <taxon>Metazoa</taxon>
        <taxon>Ecdysozoa</taxon>
        <taxon>Arthropoda</taxon>
        <taxon>Chelicerata</taxon>
        <taxon>Arachnida</taxon>
        <taxon>Araneae</taxon>
        <taxon>Araneomorphae</taxon>
        <taxon>Entelegynae</taxon>
        <taxon>Araneoidea</taxon>
        <taxon>Araneidae</taxon>
        <taxon>Araneus</taxon>
    </lineage>
</organism>
<name>A0A4Y2BYZ5_ARAVE</name>
<dbReference type="AlphaFoldDB" id="A0A4Y2BYZ5"/>
<sequence length="81" mass="8714">MSGPRVFSGWDSSRFCGWDENFASLSPSKNERTPEVGCYAPTSPSTLGVIGGFRLRPPNPRDVSNVVNSANCGCFLMDLLG</sequence>
<dbReference type="EMBL" id="BGPR01000123">
    <property type="protein sequence ID" value="GBL96715.1"/>
    <property type="molecule type" value="Genomic_DNA"/>
</dbReference>
<protein>
    <submittedName>
        <fullName evidence="1">Uncharacterized protein</fullName>
    </submittedName>
</protein>
<evidence type="ECO:0000313" key="2">
    <source>
        <dbReference type="Proteomes" id="UP000499080"/>
    </source>
</evidence>
<reference evidence="1 2" key="1">
    <citation type="journal article" date="2019" name="Sci. Rep.">
        <title>Orb-weaving spider Araneus ventricosus genome elucidates the spidroin gene catalogue.</title>
        <authorList>
            <person name="Kono N."/>
            <person name="Nakamura H."/>
            <person name="Ohtoshi R."/>
            <person name="Moran D.A.P."/>
            <person name="Shinohara A."/>
            <person name="Yoshida Y."/>
            <person name="Fujiwara M."/>
            <person name="Mori M."/>
            <person name="Tomita M."/>
            <person name="Arakawa K."/>
        </authorList>
    </citation>
    <scope>NUCLEOTIDE SEQUENCE [LARGE SCALE GENOMIC DNA]</scope>
</reference>